<protein>
    <submittedName>
        <fullName evidence="3">Uncharacterized protein</fullName>
    </submittedName>
</protein>
<proteinExistence type="predicted"/>
<dbReference type="EMBL" id="CAJNOI010002161">
    <property type="protein sequence ID" value="CAF1461017.1"/>
    <property type="molecule type" value="Genomic_DNA"/>
</dbReference>
<sequence length="129" mass="15078">MATTREKLLCFTYNDKKITFVCYGCSKRYCLIDLTTHCELLHEEFRDIADRYDEFKQIINERKENPRNHPLPKRKTQDRNLPGGLQTQQNPMIGSYQKPSATFRQLSENTDINRQTNSLGTVTIYVIGT</sequence>
<keyword evidence="4" id="KW-1185">Reference proteome</keyword>
<evidence type="ECO:0000313" key="2">
    <source>
        <dbReference type="EMBL" id="CAF1461017.1"/>
    </source>
</evidence>
<evidence type="ECO:0000313" key="3">
    <source>
        <dbReference type="EMBL" id="CAF1633251.1"/>
    </source>
</evidence>
<accession>A0A816D6N5</accession>
<dbReference type="EMBL" id="CAJNOM010002481">
    <property type="protein sequence ID" value="CAF1633251.1"/>
    <property type="molecule type" value="Genomic_DNA"/>
</dbReference>
<comment type="caution">
    <text evidence="3">The sequence shown here is derived from an EMBL/GenBank/DDBJ whole genome shotgun (WGS) entry which is preliminary data.</text>
</comment>
<dbReference type="AlphaFoldDB" id="A0A816D6N5"/>
<evidence type="ECO:0000313" key="4">
    <source>
        <dbReference type="Proteomes" id="UP000663832"/>
    </source>
</evidence>
<organism evidence="3 4">
    <name type="scientific">Adineta steineri</name>
    <dbReference type="NCBI Taxonomy" id="433720"/>
    <lineage>
        <taxon>Eukaryota</taxon>
        <taxon>Metazoa</taxon>
        <taxon>Spiralia</taxon>
        <taxon>Gnathifera</taxon>
        <taxon>Rotifera</taxon>
        <taxon>Eurotatoria</taxon>
        <taxon>Bdelloidea</taxon>
        <taxon>Adinetida</taxon>
        <taxon>Adinetidae</taxon>
        <taxon>Adineta</taxon>
    </lineage>
</organism>
<reference evidence="3" key="1">
    <citation type="submission" date="2021-02" db="EMBL/GenBank/DDBJ databases">
        <authorList>
            <person name="Nowell W R."/>
        </authorList>
    </citation>
    <scope>NUCLEOTIDE SEQUENCE</scope>
</reference>
<evidence type="ECO:0000256" key="1">
    <source>
        <dbReference type="SAM" id="MobiDB-lite"/>
    </source>
</evidence>
<name>A0A816D6N5_9BILA</name>
<feature type="compositionally biased region" description="Polar residues" evidence="1">
    <location>
        <begin position="85"/>
        <end position="99"/>
    </location>
</feature>
<feature type="non-terminal residue" evidence="3">
    <location>
        <position position="129"/>
    </location>
</feature>
<feature type="region of interest" description="Disordered" evidence="1">
    <location>
        <begin position="60"/>
        <end position="99"/>
    </location>
</feature>
<dbReference type="Proteomes" id="UP000663832">
    <property type="component" value="Unassembled WGS sequence"/>
</dbReference>
<dbReference type="Proteomes" id="UP000663877">
    <property type="component" value="Unassembled WGS sequence"/>
</dbReference>
<gene>
    <name evidence="2" type="ORF">BJG266_LOCUS40978</name>
    <name evidence="3" type="ORF">QVE165_LOCUS57851</name>
</gene>